<dbReference type="PIRSF" id="PIRSF004669">
    <property type="entry name" value="FliQ"/>
    <property type="match status" value="1"/>
</dbReference>
<evidence type="ECO:0000256" key="8">
    <source>
        <dbReference type="ARBA" id="ARBA00023143"/>
    </source>
</evidence>
<evidence type="ECO:0000256" key="3">
    <source>
        <dbReference type="ARBA" id="ARBA00021718"/>
    </source>
</evidence>
<sequence>MTPETVIAIAREAIELALFMALPMLAVSLVVGVFVSILQSATQIQEMTLTFVPKILSMFLALLLAFPWLMDKMVTYTRELFLNLPNYIR</sequence>
<evidence type="ECO:0000256" key="7">
    <source>
        <dbReference type="ARBA" id="ARBA00023136"/>
    </source>
</evidence>
<dbReference type="InterPro" id="IPR002191">
    <property type="entry name" value="Bac_export_3"/>
</dbReference>
<name>A0A7K3NRI8_9BACT</name>
<protein>
    <recommendedName>
        <fullName evidence="3 9">Flagellar biosynthetic protein FliQ</fullName>
    </recommendedName>
</protein>
<dbReference type="Proteomes" id="UP000469724">
    <property type="component" value="Unassembled WGS sequence"/>
</dbReference>
<keyword evidence="8 9" id="KW-0975">Bacterial flagellum</keyword>
<evidence type="ECO:0000256" key="5">
    <source>
        <dbReference type="ARBA" id="ARBA00022692"/>
    </source>
</evidence>
<proteinExistence type="inferred from homology"/>
<dbReference type="RefSeq" id="WP_163303873.1">
    <property type="nucleotide sequence ID" value="NZ_JAAGRQ010000145.1"/>
</dbReference>
<keyword evidence="6 9" id="KW-1133">Transmembrane helix</keyword>
<comment type="caution">
    <text evidence="10">The sequence shown here is derived from an EMBL/GenBank/DDBJ whole genome shotgun (WGS) entry which is preliminary data.</text>
</comment>
<keyword evidence="11" id="KW-1185">Reference proteome</keyword>
<keyword evidence="10" id="KW-0969">Cilium</keyword>
<comment type="subcellular location">
    <subcellularLocation>
        <location evidence="1 9">Cell membrane</location>
        <topology evidence="1">Multi-pass membrane protein</topology>
    </subcellularLocation>
    <subcellularLocation>
        <location evidence="9">Bacterial flagellum basal body</location>
    </subcellularLocation>
</comment>
<evidence type="ECO:0000256" key="4">
    <source>
        <dbReference type="ARBA" id="ARBA00022475"/>
    </source>
</evidence>
<comment type="function">
    <text evidence="9">Role in flagellar biosynthesis.</text>
</comment>
<dbReference type="GO" id="GO:0044780">
    <property type="term" value="P:bacterial-type flagellum assembly"/>
    <property type="evidence" value="ECO:0007669"/>
    <property type="project" value="InterPro"/>
</dbReference>
<dbReference type="InterPro" id="IPR006305">
    <property type="entry name" value="FliQ"/>
</dbReference>
<keyword evidence="10" id="KW-0282">Flagellum</keyword>
<evidence type="ECO:0000256" key="9">
    <source>
        <dbReference type="RuleBase" id="RU364090"/>
    </source>
</evidence>
<organism evidence="10 11">
    <name type="scientific">Desulfolutivibrio sulfodismutans</name>
    <dbReference type="NCBI Taxonomy" id="63561"/>
    <lineage>
        <taxon>Bacteria</taxon>
        <taxon>Pseudomonadati</taxon>
        <taxon>Thermodesulfobacteriota</taxon>
        <taxon>Desulfovibrionia</taxon>
        <taxon>Desulfovibrionales</taxon>
        <taxon>Desulfovibrionaceae</taxon>
        <taxon>Desulfolutivibrio</taxon>
    </lineage>
</organism>
<dbReference type="Pfam" id="PF01313">
    <property type="entry name" value="Bac_export_3"/>
    <property type="match status" value="1"/>
</dbReference>
<dbReference type="NCBIfam" id="TIGR01402">
    <property type="entry name" value="fliQ"/>
    <property type="match status" value="1"/>
</dbReference>
<keyword evidence="4 9" id="KW-1003">Cell membrane</keyword>
<dbReference type="GO" id="GO:0005886">
    <property type="term" value="C:plasma membrane"/>
    <property type="evidence" value="ECO:0007669"/>
    <property type="project" value="UniProtKB-SubCell"/>
</dbReference>
<dbReference type="EMBL" id="JAAGRQ010000145">
    <property type="protein sequence ID" value="NDY58808.1"/>
    <property type="molecule type" value="Genomic_DNA"/>
</dbReference>
<feature type="transmembrane region" description="Helical" evidence="9">
    <location>
        <begin position="51"/>
        <end position="70"/>
    </location>
</feature>
<accession>A0A7K3NRI8</accession>
<evidence type="ECO:0000313" key="10">
    <source>
        <dbReference type="EMBL" id="NDY58808.1"/>
    </source>
</evidence>
<gene>
    <name evidence="9 10" type="primary">fliQ</name>
    <name evidence="10" type="ORF">G3N56_18895</name>
</gene>
<dbReference type="GO" id="GO:0009306">
    <property type="term" value="P:protein secretion"/>
    <property type="evidence" value="ECO:0007669"/>
    <property type="project" value="InterPro"/>
</dbReference>
<dbReference type="GO" id="GO:0009425">
    <property type="term" value="C:bacterial-type flagellum basal body"/>
    <property type="evidence" value="ECO:0007669"/>
    <property type="project" value="UniProtKB-SubCell"/>
</dbReference>
<feature type="transmembrane region" description="Helical" evidence="9">
    <location>
        <begin position="16"/>
        <end position="39"/>
    </location>
</feature>
<evidence type="ECO:0000256" key="2">
    <source>
        <dbReference type="ARBA" id="ARBA00006156"/>
    </source>
</evidence>
<keyword evidence="7 9" id="KW-0472">Membrane</keyword>
<reference evidence="10 11" key="1">
    <citation type="submission" date="2020-02" db="EMBL/GenBank/DDBJ databases">
        <title>Comparative genomics of sulfur disproportionating microorganisms.</title>
        <authorList>
            <person name="Ward L.M."/>
            <person name="Bertran E."/>
            <person name="Johnston D.T."/>
        </authorList>
    </citation>
    <scope>NUCLEOTIDE SEQUENCE [LARGE SCALE GENOMIC DNA]</scope>
    <source>
        <strain evidence="10 11">DSM 3696</strain>
    </source>
</reference>
<comment type="similarity">
    <text evidence="2 9">Belongs to the FliQ/MopD/SpaQ family.</text>
</comment>
<keyword evidence="5 9" id="KW-0812">Transmembrane</keyword>
<dbReference type="AlphaFoldDB" id="A0A7K3NRI8"/>
<dbReference type="PRINTS" id="PR00952">
    <property type="entry name" value="TYPE3IMQPROT"/>
</dbReference>
<evidence type="ECO:0000256" key="1">
    <source>
        <dbReference type="ARBA" id="ARBA00004651"/>
    </source>
</evidence>
<dbReference type="PANTHER" id="PTHR34040:SF2">
    <property type="entry name" value="FLAGELLAR BIOSYNTHETIC PROTEIN FLIQ"/>
    <property type="match status" value="1"/>
</dbReference>
<keyword evidence="10" id="KW-0966">Cell projection</keyword>
<evidence type="ECO:0000256" key="6">
    <source>
        <dbReference type="ARBA" id="ARBA00022989"/>
    </source>
</evidence>
<dbReference type="PANTHER" id="PTHR34040">
    <property type="entry name" value="FLAGELLAR BIOSYNTHETIC PROTEIN FLIQ"/>
    <property type="match status" value="1"/>
</dbReference>
<evidence type="ECO:0000313" key="11">
    <source>
        <dbReference type="Proteomes" id="UP000469724"/>
    </source>
</evidence>